<accession>A0A553I6Y0</accession>
<evidence type="ECO:0000313" key="2">
    <source>
        <dbReference type="Proteomes" id="UP000319160"/>
    </source>
</evidence>
<evidence type="ECO:0000313" key="1">
    <source>
        <dbReference type="EMBL" id="TRX95947.1"/>
    </source>
</evidence>
<gene>
    <name evidence="1" type="ORF">FHL15_003089</name>
</gene>
<proteinExistence type="predicted"/>
<organism evidence="1 2">
    <name type="scientific">Xylaria flabelliformis</name>
    <dbReference type="NCBI Taxonomy" id="2512241"/>
    <lineage>
        <taxon>Eukaryota</taxon>
        <taxon>Fungi</taxon>
        <taxon>Dikarya</taxon>
        <taxon>Ascomycota</taxon>
        <taxon>Pezizomycotina</taxon>
        <taxon>Sordariomycetes</taxon>
        <taxon>Xylariomycetidae</taxon>
        <taxon>Xylariales</taxon>
        <taxon>Xylariaceae</taxon>
        <taxon>Xylaria</taxon>
    </lineage>
</organism>
<dbReference type="EMBL" id="VFLP01000013">
    <property type="protein sequence ID" value="TRX95947.1"/>
    <property type="molecule type" value="Genomic_DNA"/>
</dbReference>
<keyword evidence="2" id="KW-1185">Reference proteome</keyword>
<comment type="caution">
    <text evidence="1">The sequence shown here is derived from an EMBL/GenBank/DDBJ whole genome shotgun (WGS) entry which is preliminary data.</text>
</comment>
<protein>
    <submittedName>
        <fullName evidence="1">Uncharacterized protein</fullName>
    </submittedName>
</protein>
<name>A0A553I6Y0_9PEZI</name>
<dbReference type="Proteomes" id="UP000319160">
    <property type="component" value="Unassembled WGS sequence"/>
</dbReference>
<sequence length="122" mass="13428">MNGEATHEYKPDKLLAVMSSYFNLLVKPFSAVAGPDETDTTTTTTTVQNSRCYLMDMLFPNVLLNTSARVFGRGHVGGILYSGANAREPIIRQTGEKYEFVNWIGGDYSIAYSLNVFNTSAS</sequence>
<dbReference type="AlphaFoldDB" id="A0A553I6Y0"/>
<reference evidence="2" key="1">
    <citation type="submission" date="2019-06" db="EMBL/GenBank/DDBJ databases">
        <title>Draft genome sequence of the griseofulvin-producing fungus Xylaria cubensis strain G536.</title>
        <authorList>
            <person name="Mead M.E."/>
            <person name="Raja H.A."/>
            <person name="Steenwyk J.L."/>
            <person name="Knowles S.L."/>
            <person name="Oberlies N.H."/>
            <person name="Rokas A."/>
        </authorList>
    </citation>
    <scope>NUCLEOTIDE SEQUENCE [LARGE SCALE GENOMIC DNA]</scope>
    <source>
        <strain evidence="2">G536</strain>
    </source>
</reference>